<organism evidence="1 2">
    <name type="scientific">Helicostylum pulchrum</name>
    <dbReference type="NCBI Taxonomy" id="562976"/>
    <lineage>
        <taxon>Eukaryota</taxon>
        <taxon>Fungi</taxon>
        <taxon>Fungi incertae sedis</taxon>
        <taxon>Mucoromycota</taxon>
        <taxon>Mucoromycotina</taxon>
        <taxon>Mucoromycetes</taxon>
        <taxon>Mucorales</taxon>
        <taxon>Mucorineae</taxon>
        <taxon>Mucoraceae</taxon>
        <taxon>Helicostylum</taxon>
    </lineage>
</organism>
<sequence>MTPSLSIALPCIHGSPTNTTTTITTKKSITKASTKKCQFKPTKRHHTRTSSVPSVLPSFKTTTTTQSSKLSMDILLDAIDLDQQMRQFFRSEVVKSKDRMTAFNPSHTMMARRRSKSAPGAPPSYHHQRAFNARWVTAKNETVTSDSQAQQVAQMIVQQHFEAVKKR</sequence>
<proteinExistence type="predicted"/>
<protein>
    <submittedName>
        <fullName evidence="1">Uncharacterized protein</fullName>
    </submittedName>
</protein>
<dbReference type="Proteomes" id="UP001476247">
    <property type="component" value="Unassembled WGS sequence"/>
</dbReference>
<dbReference type="EMBL" id="BAABUJ010000018">
    <property type="protein sequence ID" value="GAA5801375.1"/>
    <property type="molecule type" value="Genomic_DNA"/>
</dbReference>
<gene>
    <name evidence="1" type="ORF">HPULCUR_006821</name>
</gene>
<reference evidence="1 2" key="1">
    <citation type="submission" date="2024-04" db="EMBL/GenBank/DDBJ databases">
        <title>genome sequences of Mucor flavus KT1a and Helicostylum pulchrum KT1b strains isolation_sourced from the surface of a dry-aged beef.</title>
        <authorList>
            <person name="Toyotome T."/>
            <person name="Hosono M."/>
            <person name="Torimaru M."/>
            <person name="Fukuda K."/>
            <person name="Mikami N."/>
        </authorList>
    </citation>
    <scope>NUCLEOTIDE SEQUENCE [LARGE SCALE GENOMIC DNA]</scope>
    <source>
        <strain evidence="1 2">KT1b</strain>
    </source>
</reference>
<evidence type="ECO:0000313" key="1">
    <source>
        <dbReference type="EMBL" id="GAA5801375.1"/>
    </source>
</evidence>
<evidence type="ECO:0000313" key="2">
    <source>
        <dbReference type="Proteomes" id="UP001476247"/>
    </source>
</evidence>
<name>A0ABP9Y306_9FUNG</name>
<keyword evidence="2" id="KW-1185">Reference proteome</keyword>
<comment type="caution">
    <text evidence="1">The sequence shown here is derived from an EMBL/GenBank/DDBJ whole genome shotgun (WGS) entry which is preliminary data.</text>
</comment>
<accession>A0ABP9Y306</accession>